<dbReference type="GO" id="GO:0061798">
    <property type="term" value="F:GTP 3',8'-cyclase activity"/>
    <property type="evidence" value="ECO:0007669"/>
    <property type="project" value="TreeGrafter"/>
</dbReference>
<dbReference type="Pfam" id="PF01967">
    <property type="entry name" value="MoaC"/>
    <property type="match status" value="1"/>
</dbReference>
<feature type="compositionally biased region" description="Basic and acidic residues" evidence="6">
    <location>
        <begin position="50"/>
        <end position="72"/>
    </location>
</feature>
<gene>
    <name evidence="8" type="ORF">CC78DRAFT_340916</name>
</gene>
<dbReference type="NCBIfam" id="NF006870">
    <property type="entry name" value="PRK09364.1"/>
    <property type="match status" value="1"/>
</dbReference>
<dbReference type="InterPro" id="IPR036522">
    <property type="entry name" value="MoaC_sf"/>
</dbReference>
<comment type="caution">
    <text evidence="8">The sequence shown here is derived from an EMBL/GenBank/DDBJ whole genome shotgun (WGS) entry which is preliminary data.</text>
</comment>
<feature type="compositionally biased region" description="Polar residues" evidence="6">
    <location>
        <begin position="503"/>
        <end position="516"/>
    </location>
</feature>
<evidence type="ECO:0000256" key="5">
    <source>
        <dbReference type="ARBA" id="ARBA00023239"/>
    </source>
</evidence>
<dbReference type="PANTHER" id="PTHR22960">
    <property type="entry name" value="MOLYBDOPTERIN COFACTOR SYNTHESIS PROTEIN A"/>
    <property type="match status" value="1"/>
</dbReference>
<dbReference type="OrthoDB" id="429626at2759"/>
<proteinExistence type="predicted"/>
<dbReference type="SUPFAM" id="SSF55040">
    <property type="entry name" value="Molybdenum cofactor biosynthesis protein C, MoaC"/>
    <property type="match status" value="1"/>
</dbReference>
<dbReference type="InterPro" id="IPR023045">
    <property type="entry name" value="MoaC"/>
</dbReference>
<evidence type="ECO:0000256" key="1">
    <source>
        <dbReference type="ARBA" id="ARBA00001637"/>
    </source>
</evidence>
<feature type="compositionally biased region" description="Basic and acidic residues" evidence="6">
    <location>
        <begin position="587"/>
        <end position="611"/>
    </location>
</feature>
<dbReference type="AlphaFoldDB" id="A0A9P4N7D5"/>
<organism evidence="8 9">
    <name type="scientific">Lojkania enalia</name>
    <dbReference type="NCBI Taxonomy" id="147567"/>
    <lineage>
        <taxon>Eukaryota</taxon>
        <taxon>Fungi</taxon>
        <taxon>Dikarya</taxon>
        <taxon>Ascomycota</taxon>
        <taxon>Pezizomycotina</taxon>
        <taxon>Dothideomycetes</taxon>
        <taxon>Pleosporomycetidae</taxon>
        <taxon>Pleosporales</taxon>
        <taxon>Pleosporales incertae sedis</taxon>
        <taxon>Lojkania</taxon>
    </lineage>
</organism>
<dbReference type="EMBL" id="ML986650">
    <property type="protein sequence ID" value="KAF2261791.1"/>
    <property type="molecule type" value="Genomic_DNA"/>
</dbReference>
<evidence type="ECO:0000256" key="4">
    <source>
        <dbReference type="ARBA" id="ARBA00023150"/>
    </source>
</evidence>
<name>A0A9P4N7D5_9PLEO</name>
<dbReference type="NCBIfam" id="TIGR00581">
    <property type="entry name" value="moaC"/>
    <property type="match status" value="1"/>
</dbReference>
<evidence type="ECO:0000313" key="9">
    <source>
        <dbReference type="Proteomes" id="UP000800093"/>
    </source>
</evidence>
<evidence type="ECO:0000313" key="8">
    <source>
        <dbReference type="EMBL" id="KAF2261791.1"/>
    </source>
</evidence>
<dbReference type="PANTHER" id="PTHR22960:SF0">
    <property type="entry name" value="MOLYBDENUM COFACTOR BIOSYNTHESIS PROTEIN 1"/>
    <property type="match status" value="1"/>
</dbReference>
<comment type="catalytic activity">
    <reaction evidence="1">
        <text>(8S)-3',8-cyclo-7,8-dihydroguanosine 5'-triphosphate = cyclic pyranopterin phosphate + diphosphate</text>
        <dbReference type="Rhea" id="RHEA:49580"/>
        <dbReference type="ChEBI" id="CHEBI:33019"/>
        <dbReference type="ChEBI" id="CHEBI:59648"/>
        <dbReference type="ChEBI" id="CHEBI:131766"/>
        <dbReference type="EC" id="4.6.1.17"/>
    </reaction>
</comment>
<dbReference type="CDD" id="cd01420">
    <property type="entry name" value="MoaC_PE"/>
    <property type="match status" value="1"/>
</dbReference>
<sequence length="796" mass="90519">MPFPSTSILRQWFIIPRPRLSFLFPTLLSTIESARTFSSNFSKAGRSTKQTKDKPHTADEKYKEREKKRQAQERNMPTALGKGEMLTRHQAISLMTEDLSLSKPNKIREPLRRTIKSIEEKIIDLEERLKLEHMYSPIEDSEDILAFKLSTKVDRNTSRAKWRARKKAARLLKQIERGKEWPEGTSPDVAKRMITIQTEKMQAERKKDIQDLESSLAEFRGYLQRYKEQFTGEDAQNLESKDDFDVLQLDDTRRTSELIEPIALRLANEPESSNNRKLPADRASGVVGLPQKDDGLDSHLNKAQARVRHTNGNPSNVSVFGKAHEPKPPPPSWPAPSQLQAELAPLRIEDLQSPEPVERMRNIDSHLTINYDSPVPELQSQLYQLQNRLQNAYPKIDTLPYEVWASKNRNVLKTWLKILVNKWEKRFDRVTMPVIDDLVKATLDQMVRDHELEFDAAERMTRRFHEVFESKRRIDIDGELDMDELDAEMGWLRDDNNVIYISPRTNSASTPIQNEADSYENKPPKHSKSKPTSQTHSLAWGKSPRSQSKTAGTVRDFRGMRGFSTLRKQYSSTEPTESTITEEEKDELVRKYRSSEHGKFEPRKPESRKPTPEATSLPHLTSTGAAHMVSVSQKRSTLRTAIAVGRVVFSNPEPLSLIQSNSNKKGDVLATARIAGIMAAKRCPELIPLAHPINLTHVSVVLRPVHPSLPDNSFIGLQAPSLDPGWIEVQAKVECKGETGVEMEALTAIMGAALTVVDMCKAVDKGMTVEKVRVVFKEGGKSGTWRERGWREIEEV</sequence>
<feature type="region of interest" description="Disordered" evidence="6">
    <location>
        <begin position="503"/>
        <end position="619"/>
    </location>
</feature>
<dbReference type="InterPro" id="IPR047594">
    <property type="entry name" value="MoaC_bact/euk"/>
</dbReference>
<dbReference type="GO" id="GO:0061799">
    <property type="term" value="F:cyclic pyranopterin monophosphate synthase activity"/>
    <property type="evidence" value="ECO:0007669"/>
    <property type="project" value="UniProtKB-EC"/>
</dbReference>
<feature type="domain" description="Molybdopterin cofactor biosynthesis C (MoaC)" evidence="7">
    <location>
        <begin position="628"/>
        <end position="780"/>
    </location>
</feature>
<dbReference type="GO" id="GO:0006777">
    <property type="term" value="P:Mo-molybdopterin cofactor biosynthetic process"/>
    <property type="evidence" value="ECO:0007669"/>
    <property type="project" value="UniProtKB-KW"/>
</dbReference>
<dbReference type="Proteomes" id="UP000800093">
    <property type="component" value="Unassembled WGS sequence"/>
</dbReference>
<dbReference type="InterPro" id="IPR050105">
    <property type="entry name" value="MoCo_biosynth_MoaA/MoaC"/>
</dbReference>
<keyword evidence="4" id="KW-0501">Molybdenum cofactor biosynthesis</keyword>
<reference evidence="9" key="1">
    <citation type="journal article" date="2020" name="Stud. Mycol.">
        <title>101 Dothideomycetes genomes: A test case for predicting lifestyles and emergence of pathogens.</title>
        <authorList>
            <person name="Haridas S."/>
            <person name="Albert R."/>
            <person name="Binder M."/>
            <person name="Bloem J."/>
            <person name="LaButti K."/>
            <person name="Salamov A."/>
            <person name="Andreopoulos B."/>
            <person name="Baker S."/>
            <person name="Barry K."/>
            <person name="Bills G."/>
            <person name="Bluhm B."/>
            <person name="Cannon C."/>
            <person name="Castanera R."/>
            <person name="Culley D."/>
            <person name="Daum C."/>
            <person name="Ezra D."/>
            <person name="Gonzalez J."/>
            <person name="Henrissat B."/>
            <person name="Kuo A."/>
            <person name="Liang C."/>
            <person name="Lipzen A."/>
            <person name="Lutzoni F."/>
            <person name="Magnuson J."/>
            <person name="Mondo S."/>
            <person name="Nolan M."/>
            <person name="Ohm R."/>
            <person name="Pangilinan J."/>
            <person name="Park H.-J."/>
            <person name="Ramirez L."/>
            <person name="Alfaro M."/>
            <person name="Sun H."/>
            <person name="Tritt A."/>
            <person name="Yoshinaga Y."/>
            <person name="Zwiers L.-H."/>
            <person name="Turgeon B."/>
            <person name="Goodwin S."/>
            <person name="Spatafora J."/>
            <person name="Crous P."/>
            <person name="Grigoriev I."/>
        </authorList>
    </citation>
    <scope>NUCLEOTIDE SEQUENCE [LARGE SCALE GENOMIC DNA]</scope>
    <source>
        <strain evidence="9">CBS 304.66</strain>
    </source>
</reference>
<evidence type="ECO:0000256" key="6">
    <source>
        <dbReference type="SAM" id="MobiDB-lite"/>
    </source>
</evidence>
<keyword evidence="9" id="KW-1185">Reference proteome</keyword>
<dbReference type="InterPro" id="IPR002820">
    <property type="entry name" value="Mopterin_CF_biosynth-C_dom"/>
</dbReference>
<accession>A0A9P4N7D5</accession>
<protein>
    <recommendedName>
        <fullName evidence="3">cyclic pyranopterin monophosphate synthase</fullName>
        <ecNumber evidence="3">4.6.1.17</ecNumber>
    </recommendedName>
</protein>
<keyword evidence="5" id="KW-0456">Lyase</keyword>
<feature type="region of interest" description="Disordered" evidence="6">
    <location>
        <begin position="42"/>
        <end position="77"/>
    </location>
</feature>
<evidence type="ECO:0000259" key="7">
    <source>
        <dbReference type="Pfam" id="PF01967"/>
    </source>
</evidence>
<comment type="pathway">
    <text evidence="2">Cofactor biosynthesis; molybdopterin biosynthesis.</text>
</comment>
<dbReference type="EC" id="4.6.1.17" evidence="3"/>
<evidence type="ECO:0000256" key="2">
    <source>
        <dbReference type="ARBA" id="ARBA00005046"/>
    </source>
</evidence>
<dbReference type="Gene3D" id="3.30.70.640">
    <property type="entry name" value="Molybdopterin cofactor biosynthesis C (MoaC) domain"/>
    <property type="match status" value="1"/>
</dbReference>
<evidence type="ECO:0000256" key="3">
    <source>
        <dbReference type="ARBA" id="ARBA00012575"/>
    </source>
</evidence>